<dbReference type="Proteomes" id="UP000775213">
    <property type="component" value="Unassembled WGS sequence"/>
</dbReference>
<organism evidence="2 3">
    <name type="scientific">Dendrobium chrysotoxum</name>
    <name type="common">Orchid</name>
    <dbReference type="NCBI Taxonomy" id="161865"/>
    <lineage>
        <taxon>Eukaryota</taxon>
        <taxon>Viridiplantae</taxon>
        <taxon>Streptophyta</taxon>
        <taxon>Embryophyta</taxon>
        <taxon>Tracheophyta</taxon>
        <taxon>Spermatophyta</taxon>
        <taxon>Magnoliopsida</taxon>
        <taxon>Liliopsida</taxon>
        <taxon>Asparagales</taxon>
        <taxon>Orchidaceae</taxon>
        <taxon>Epidendroideae</taxon>
        <taxon>Malaxideae</taxon>
        <taxon>Dendrobiinae</taxon>
        <taxon>Dendrobium</taxon>
    </lineage>
</organism>
<sequence>MHSTFKQERTISSLTLLPAINAQSKDRKREKKSDFGVSMEAEYEGKRTHALVHIQVRKIKEEDENIRHWLLSQMLEMRPMLRELKKQVTQSPLGQSRDTTRAISVGN</sequence>
<feature type="compositionally biased region" description="Basic and acidic residues" evidence="1">
    <location>
        <begin position="24"/>
        <end position="34"/>
    </location>
</feature>
<dbReference type="EMBL" id="JAGFBR010000018">
    <property type="protein sequence ID" value="KAH0449938.1"/>
    <property type="molecule type" value="Genomic_DNA"/>
</dbReference>
<dbReference type="AlphaFoldDB" id="A0AAV7G2M3"/>
<dbReference type="PANTHER" id="PTHR34780">
    <property type="entry name" value="OS08G0427800 PROTEIN"/>
    <property type="match status" value="1"/>
</dbReference>
<accession>A0AAV7G2M3</accession>
<keyword evidence="3" id="KW-1185">Reference proteome</keyword>
<proteinExistence type="predicted"/>
<evidence type="ECO:0000313" key="2">
    <source>
        <dbReference type="EMBL" id="KAH0449938.1"/>
    </source>
</evidence>
<dbReference type="PANTHER" id="PTHR34780:SF5">
    <property type="entry name" value="OS02G0733900 PROTEIN"/>
    <property type="match status" value="1"/>
</dbReference>
<feature type="region of interest" description="Disordered" evidence="1">
    <location>
        <begin position="20"/>
        <end position="43"/>
    </location>
</feature>
<feature type="region of interest" description="Disordered" evidence="1">
    <location>
        <begin position="86"/>
        <end position="107"/>
    </location>
</feature>
<feature type="compositionally biased region" description="Polar residues" evidence="1">
    <location>
        <begin position="87"/>
        <end position="97"/>
    </location>
</feature>
<name>A0AAV7G2M3_DENCH</name>
<reference evidence="2 3" key="1">
    <citation type="journal article" date="2021" name="Hortic Res">
        <title>Chromosome-scale assembly of the Dendrobium chrysotoxum genome enhances the understanding of orchid evolution.</title>
        <authorList>
            <person name="Zhang Y."/>
            <person name="Zhang G.Q."/>
            <person name="Zhang D."/>
            <person name="Liu X.D."/>
            <person name="Xu X.Y."/>
            <person name="Sun W.H."/>
            <person name="Yu X."/>
            <person name="Zhu X."/>
            <person name="Wang Z.W."/>
            <person name="Zhao X."/>
            <person name="Zhong W.Y."/>
            <person name="Chen H."/>
            <person name="Yin W.L."/>
            <person name="Huang T."/>
            <person name="Niu S.C."/>
            <person name="Liu Z.J."/>
        </authorList>
    </citation>
    <scope>NUCLEOTIDE SEQUENCE [LARGE SCALE GENOMIC DNA]</scope>
    <source>
        <strain evidence="2">Lindl</strain>
    </source>
</reference>
<evidence type="ECO:0000313" key="3">
    <source>
        <dbReference type="Proteomes" id="UP000775213"/>
    </source>
</evidence>
<protein>
    <submittedName>
        <fullName evidence="2">Uncharacterized protein</fullName>
    </submittedName>
</protein>
<evidence type="ECO:0000256" key="1">
    <source>
        <dbReference type="SAM" id="MobiDB-lite"/>
    </source>
</evidence>
<comment type="caution">
    <text evidence="2">The sequence shown here is derived from an EMBL/GenBank/DDBJ whole genome shotgun (WGS) entry which is preliminary data.</text>
</comment>
<gene>
    <name evidence="2" type="ORF">IEQ34_020630</name>
</gene>